<evidence type="ECO:0008006" key="5">
    <source>
        <dbReference type="Google" id="ProtNLM"/>
    </source>
</evidence>
<evidence type="ECO:0000313" key="3">
    <source>
        <dbReference type="EMBL" id="PIS31793.1"/>
    </source>
</evidence>
<dbReference type="GO" id="GO:0008713">
    <property type="term" value="F:ADP-heptose-lipopolysaccharide heptosyltransferase activity"/>
    <property type="evidence" value="ECO:0007669"/>
    <property type="project" value="TreeGrafter"/>
</dbReference>
<keyword evidence="2" id="KW-0808">Transferase</keyword>
<organism evidence="3 4">
    <name type="scientific">Candidatus Saganbacteria bacterium CG08_land_8_20_14_0_20_45_16</name>
    <dbReference type="NCBI Taxonomy" id="2014293"/>
    <lineage>
        <taxon>Bacteria</taxon>
        <taxon>Bacillati</taxon>
        <taxon>Saganbacteria</taxon>
    </lineage>
</organism>
<evidence type="ECO:0000256" key="2">
    <source>
        <dbReference type="ARBA" id="ARBA00022679"/>
    </source>
</evidence>
<protein>
    <recommendedName>
        <fullName evidence="5">Lipopolysaccharide heptosyltransferase II</fullName>
    </recommendedName>
</protein>
<dbReference type="AlphaFoldDB" id="A0A2H0Y1Z6"/>
<dbReference type="GO" id="GO:0009244">
    <property type="term" value="P:lipopolysaccharide core region biosynthetic process"/>
    <property type="evidence" value="ECO:0007669"/>
    <property type="project" value="TreeGrafter"/>
</dbReference>
<dbReference type="GO" id="GO:0005829">
    <property type="term" value="C:cytosol"/>
    <property type="evidence" value="ECO:0007669"/>
    <property type="project" value="TreeGrafter"/>
</dbReference>
<evidence type="ECO:0000256" key="1">
    <source>
        <dbReference type="ARBA" id="ARBA00022676"/>
    </source>
</evidence>
<dbReference type="CDD" id="cd03789">
    <property type="entry name" value="GT9_LPS_heptosyltransferase"/>
    <property type="match status" value="1"/>
</dbReference>
<dbReference type="Proteomes" id="UP000231343">
    <property type="component" value="Unassembled WGS sequence"/>
</dbReference>
<reference evidence="3 4" key="1">
    <citation type="submission" date="2017-09" db="EMBL/GenBank/DDBJ databases">
        <title>Depth-based differentiation of microbial function through sediment-hosted aquifers and enrichment of novel symbionts in the deep terrestrial subsurface.</title>
        <authorList>
            <person name="Probst A.J."/>
            <person name="Ladd B."/>
            <person name="Jarett J.K."/>
            <person name="Geller-Mcgrath D.E."/>
            <person name="Sieber C.M."/>
            <person name="Emerson J.B."/>
            <person name="Anantharaman K."/>
            <person name="Thomas B.C."/>
            <person name="Malmstrom R."/>
            <person name="Stieglmeier M."/>
            <person name="Klingl A."/>
            <person name="Woyke T."/>
            <person name="Ryan C.M."/>
            <person name="Banfield J.F."/>
        </authorList>
    </citation>
    <scope>NUCLEOTIDE SEQUENCE [LARGE SCALE GENOMIC DNA]</scope>
    <source>
        <strain evidence="3">CG08_land_8_20_14_0_20_45_16</strain>
    </source>
</reference>
<evidence type="ECO:0000313" key="4">
    <source>
        <dbReference type="Proteomes" id="UP000231343"/>
    </source>
</evidence>
<comment type="caution">
    <text evidence="3">The sequence shown here is derived from an EMBL/GenBank/DDBJ whole genome shotgun (WGS) entry which is preliminary data.</text>
</comment>
<gene>
    <name evidence="3" type="ORF">COT42_00160</name>
</gene>
<proteinExistence type="predicted"/>
<dbReference type="PANTHER" id="PTHR30160">
    <property type="entry name" value="TETRAACYLDISACCHARIDE 4'-KINASE-RELATED"/>
    <property type="match status" value="1"/>
</dbReference>
<sequence>MKLPKDKIKKILIVRPDAIGDLVLITPAIAAIRKAFPAAKIALLLQQYTAEVMAHHPDIDEIIIDKIKGGQAKSLPAFLKYVAEIRAKKFDLSIDFYSFNIKHTLLQYLARIPYRLGDKSRLLLGLFYNCGKIIKYKDYTKHIVELHLDLLESVGLKAEIPKLNMPVPEATITKFRQRLAALGVLDNDYLIGVHPGCTSSRSWDAEKYAAVIDQLADQLSAKVILTGGPKEQASGQKIIKLCQHPPLNLINQTTIPEMMALIKRLNIYIGADTGPTHIAGAVGTPVVLIILAKNVKPVRWATYKSPHIILYAHPQARCPIFCDAGRCQEKYCTETISAADVVNAAKKLQAGESHRVLDWQKLSFNTLIIYDDKNQAQAESLENHLKQQGYHAVKQNAKQTSLHQLLKTIETENILILHHLGQKAYLTTKLANWLSGIYTTNATIIVKGYKEGQDLLALYRRTFQQSLF</sequence>
<dbReference type="SUPFAM" id="SSF53756">
    <property type="entry name" value="UDP-Glycosyltransferase/glycogen phosphorylase"/>
    <property type="match status" value="1"/>
</dbReference>
<keyword evidence="1" id="KW-0328">Glycosyltransferase</keyword>
<dbReference type="Gene3D" id="3.40.50.2000">
    <property type="entry name" value="Glycogen Phosphorylase B"/>
    <property type="match status" value="2"/>
</dbReference>
<dbReference type="InterPro" id="IPR002201">
    <property type="entry name" value="Glyco_trans_9"/>
</dbReference>
<dbReference type="InterPro" id="IPR051199">
    <property type="entry name" value="LPS_LOS_Heptosyltrfase"/>
</dbReference>
<name>A0A2H0Y1Z6_UNCSA</name>
<accession>A0A2H0Y1Z6</accession>
<dbReference type="EMBL" id="PEYM01000002">
    <property type="protein sequence ID" value="PIS31793.1"/>
    <property type="molecule type" value="Genomic_DNA"/>
</dbReference>
<dbReference type="Pfam" id="PF01075">
    <property type="entry name" value="Glyco_transf_9"/>
    <property type="match status" value="1"/>
</dbReference>